<keyword evidence="2" id="KW-0812">Transmembrane</keyword>
<organism evidence="3 4">
    <name type="scientific">Hymenobacter gelipurpurascens</name>
    <dbReference type="NCBI Taxonomy" id="89968"/>
    <lineage>
        <taxon>Bacteria</taxon>
        <taxon>Pseudomonadati</taxon>
        <taxon>Bacteroidota</taxon>
        <taxon>Cytophagia</taxon>
        <taxon>Cytophagales</taxon>
        <taxon>Hymenobacteraceae</taxon>
        <taxon>Hymenobacter</taxon>
    </lineage>
</organism>
<evidence type="ECO:0000256" key="1">
    <source>
        <dbReference type="SAM" id="MobiDB-lite"/>
    </source>
</evidence>
<evidence type="ECO:0000256" key="2">
    <source>
        <dbReference type="SAM" id="Phobius"/>
    </source>
</evidence>
<keyword evidence="2" id="KW-1133">Transmembrane helix</keyword>
<name>A0A212T1S6_9BACT</name>
<dbReference type="Proteomes" id="UP000198131">
    <property type="component" value="Unassembled WGS sequence"/>
</dbReference>
<dbReference type="EMBL" id="FYEW01000001">
    <property type="protein sequence ID" value="SNC59965.1"/>
    <property type="molecule type" value="Genomic_DNA"/>
</dbReference>
<accession>A0A212T1S6</accession>
<protein>
    <submittedName>
        <fullName evidence="3">Uncharacterized protein</fullName>
    </submittedName>
</protein>
<evidence type="ECO:0000313" key="3">
    <source>
        <dbReference type="EMBL" id="SNC59965.1"/>
    </source>
</evidence>
<gene>
    <name evidence="3" type="ORF">SAMN06265337_0162</name>
</gene>
<dbReference type="RefSeq" id="WP_088841528.1">
    <property type="nucleotide sequence ID" value="NZ_FYEW01000001.1"/>
</dbReference>
<feature type="transmembrane region" description="Helical" evidence="2">
    <location>
        <begin position="38"/>
        <end position="62"/>
    </location>
</feature>
<feature type="region of interest" description="Disordered" evidence="1">
    <location>
        <begin position="66"/>
        <end position="89"/>
    </location>
</feature>
<evidence type="ECO:0000313" key="4">
    <source>
        <dbReference type="Proteomes" id="UP000198131"/>
    </source>
</evidence>
<dbReference type="AlphaFoldDB" id="A0A212T1S6"/>
<sequence>MLTLRTGLLTATGLLTGYLAAAQTTSPAAADQGSDLLFWLLAGVLGIVLLMVLVTGSSLALATRRHHQTGLESSEQTSSTQAEEGSATC</sequence>
<feature type="compositionally biased region" description="Low complexity" evidence="1">
    <location>
        <begin position="70"/>
        <end position="89"/>
    </location>
</feature>
<reference evidence="4" key="1">
    <citation type="submission" date="2017-06" db="EMBL/GenBank/DDBJ databases">
        <authorList>
            <person name="Varghese N."/>
            <person name="Submissions S."/>
        </authorList>
    </citation>
    <scope>NUCLEOTIDE SEQUENCE [LARGE SCALE GENOMIC DNA]</scope>
    <source>
        <strain evidence="4">DSM 11116</strain>
    </source>
</reference>
<proteinExistence type="predicted"/>
<keyword evidence="2" id="KW-0472">Membrane</keyword>
<keyword evidence="4" id="KW-1185">Reference proteome</keyword>